<dbReference type="Proteomes" id="UP000886741">
    <property type="component" value="Unassembled WGS sequence"/>
</dbReference>
<dbReference type="Pfam" id="PF15428">
    <property type="entry name" value="Imm26"/>
    <property type="match status" value="1"/>
</dbReference>
<reference evidence="1" key="1">
    <citation type="submission" date="2020-10" db="EMBL/GenBank/DDBJ databases">
        <authorList>
            <person name="Gilroy R."/>
        </authorList>
    </citation>
    <scope>NUCLEOTIDE SEQUENCE</scope>
    <source>
        <strain evidence="1">ChiBcec16-1751</strain>
    </source>
</reference>
<accession>A0A9D1FBI8</accession>
<dbReference type="EMBL" id="DVJJ01000169">
    <property type="protein sequence ID" value="HIS65853.1"/>
    <property type="molecule type" value="Genomic_DNA"/>
</dbReference>
<comment type="caution">
    <text evidence="1">The sequence shown here is derived from an EMBL/GenBank/DDBJ whole genome shotgun (WGS) entry which is preliminary data.</text>
</comment>
<dbReference type="AlphaFoldDB" id="A0A9D1FBI8"/>
<protein>
    <submittedName>
        <fullName evidence="1">Immunity 26/phosphotriesterase HocA family protein</fullName>
    </submittedName>
</protein>
<evidence type="ECO:0000313" key="2">
    <source>
        <dbReference type="Proteomes" id="UP000886741"/>
    </source>
</evidence>
<reference evidence="1" key="2">
    <citation type="journal article" date="2021" name="PeerJ">
        <title>Extensive microbial diversity within the chicken gut microbiome revealed by metagenomics and culture.</title>
        <authorList>
            <person name="Gilroy R."/>
            <person name="Ravi A."/>
            <person name="Getino M."/>
            <person name="Pursley I."/>
            <person name="Horton D.L."/>
            <person name="Alikhan N.F."/>
            <person name="Baker D."/>
            <person name="Gharbi K."/>
            <person name="Hall N."/>
            <person name="Watson M."/>
            <person name="Adriaenssens E.M."/>
            <person name="Foster-Nyarko E."/>
            <person name="Jarju S."/>
            <person name="Secka A."/>
            <person name="Antonio M."/>
            <person name="Oren A."/>
            <person name="Chaudhuri R.R."/>
            <person name="La Ragione R."/>
            <person name="Hildebrand F."/>
            <person name="Pallen M.J."/>
        </authorList>
    </citation>
    <scope>NUCLEOTIDE SEQUENCE</scope>
    <source>
        <strain evidence="1">ChiBcec16-1751</strain>
    </source>
</reference>
<organism evidence="1 2">
    <name type="scientific">Candidatus Avoscillospira avistercoris</name>
    <dbReference type="NCBI Taxonomy" id="2840707"/>
    <lineage>
        <taxon>Bacteria</taxon>
        <taxon>Bacillati</taxon>
        <taxon>Bacillota</taxon>
        <taxon>Clostridia</taxon>
        <taxon>Eubacteriales</taxon>
        <taxon>Oscillospiraceae</taxon>
        <taxon>Oscillospiraceae incertae sedis</taxon>
        <taxon>Candidatus Avoscillospira</taxon>
    </lineage>
</organism>
<name>A0A9D1FBI8_9FIRM</name>
<evidence type="ECO:0000313" key="1">
    <source>
        <dbReference type="EMBL" id="HIS65853.1"/>
    </source>
</evidence>
<dbReference type="InterPro" id="IPR029278">
    <property type="entry name" value="Imm26"/>
</dbReference>
<gene>
    <name evidence="1" type="ORF">IAA83_10910</name>
</gene>
<sequence>MENFTELISMNQSRKYPKEGDIFLVQPLPNVYYYGKVIQTQIKSRDSLVNGMNFIFVYDKSTDNKNIPDNLSDCDFLISPVIINKLPWSRGYFETIGNLCVTERERKMPFGFWNTLRKTFVNAEGITLTFKPQYWSDYGLASYAVVGEKIQAALNKK</sequence>
<proteinExistence type="predicted"/>